<gene>
    <name evidence="2" type="ORF">U5817_16100</name>
</gene>
<organism evidence="2 3">
    <name type="scientific">Aromatoleum evansii</name>
    <name type="common">Azoarcus evansii</name>
    <dbReference type="NCBI Taxonomy" id="59406"/>
    <lineage>
        <taxon>Bacteria</taxon>
        <taxon>Pseudomonadati</taxon>
        <taxon>Pseudomonadota</taxon>
        <taxon>Betaproteobacteria</taxon>
        <taxon>Rhodocyclales</taxon>
        <taxon>Rhodocyclaceae</taxon>
        <taxon>Aromatoleum</taxon>
    </lineage>
</organism>
<evidence type="ECO:0000313" key="3">
    <source>
        <dbReference type="Proteomes" id="UP001626593"/>
    </source>
</evidence>
<evidence type="ECO:0000259" key="1">
    <source>
        <dbReference type="Pfam" id="PF13192"/>
    </source>
</evidence>
<protein>
    <submittedName>
        <fullName evidence="2">Thioredoxin family protein</fullName>
    </submittedName>
</protein>
<dbReference type="Gene3D" id="3.40.30.10">
    <property type="entry name" value="Glutaredoxin"/>
    <property type="match status" value="1"/>
</dbReference>
<feature type="domain" description="Thioredoxin-like fold" evidence="1">
    <location>
        <begin position="3"/>
        <end position="76"/>
    </location>
</feature>
<evidence type="ECO:0000313" key="2">
    <source>
        <dbReference type="EMBL" id="WRL44728.1"/>
    </source>
</evidence>
<dbReference type="InterPro" id="IPR012336">
    <property type="entry name" value="Thioredoxin-like_fold"/>
</dbReference>
<dbReference type="PANTHER" id="PTHR36450">
    <property type="entry name" value="THIOREDOXIN"/>
    <property type="match status" value="1"/>
</dbReference>
<dbReference type="RefSeq" id="WP_169126902.1">
    <property type="nucleotide sequence ID" value="NZ_CAWPLS010000044.1"/>
</dbReference>
<proteinExistence type="predicted"/>
<dbReference type="SUPFAM" id="SSF52833">
    <property type="entry name" value="Thioredoxin-like"/>
    <property type="match status" value="1"/>
</dbReference>
<keyword evidence="3" id="KW-1185">Reference proteome</keyword>
<dbReference type="Pfam" id="PF13192">
    <property type="entry name" value="Thioredoxin_3"/>
    <property type="match status" value="1"/>
</dbReference>
<reference evidence="2 3" key="1">
    <citation type="submission" date="2023-12" db="EMBL/GenBank/DDBJ databases">
        <title>A. evansii MAY27, complete genome.</title>
        <authorList>
            <person name="Wang Y."/>
        </authorList>
    </citation>
    <scope>NUCLEOTIDE SEQUENCE [LARGE SCALE GENOMIC DNA]</scope>
    <source>
        <strain evidence="2 3">MAY27</strain>
    </source>
</reference>
<dbReference type="PIRSF" id="PIRSF037031">
    <property type="entry name" value="Redox_disulphide_2"/>
    <property type="match status" value="1"/>
</dbReference>
<dbReference type="NCBIfam" id="TIGR00412">
    <property type="entry name" value="redox_disulf_2"/>
    <property type="match status" value="1"/>
</dbReference>
<sequence>MVSIKVLGPGCANCRKLEEVAREAVASLGVQAEITKVTDMNEIIAHDVLKTPGLVINEKLVSSGRIPTPATVAEWVRAAMS</sequence>
<name>A0ABZ1AKQ6_AROEV</name>
<dbReference type="InterPro" id="IPR036249">
    <property type="entry name" value="Thioredoxin-like_sf"/>
</dbReference>
<accession>A0ABZ1AKQ6</accession>
<dbReference type="PANTHER" id="PTHR36450:SF1">
    <property type="entry name" value="THIOREDOXIN"/>
    <property type="match status" value="1"/>
</dbReference>
<dbReference type="Proteomes" id="UP001626593">
    <property type="component" value="Chromosome"/>
</dbReference>
<dbReference type="EMBL" id="CP141259">
    <property type="protein sequence ID" value="WRL44728.1"/>
    <property type="molecule type" value="Genomic_DNA"/>
</dbReference>
<dbReference type="InterPro" id="IPR005243">
    <property type="entry name" value="THIRX-like_proc"/>
</dbReference>